<evidence type="ECO:0000256" key="5">
    <source>
        <dbReference type="PROSITE-ProRule" id="PRU00723"/>
    </source>
</evidence>
<dbReference type="InterPro" id="IPR045877">
    <property type="entry name" value="ZFP36-like"/>
</dbReference>
<evidence type="ECO:0000256" key="4">
    <source>
        <dbReference type="ARBA" id="ARBA00022833"/>
    </source>
</evidence>
<organism evidence="8 9">
    <name type="scientific">Ramazzottius varieornatus</name>
    <name type="common">Water bear</name>
    <name type="synonym">Tardigrade</name>
    <dbReference type="NCBI Taxonomy" id="947166"/>
    <lineage>
        <taxon>Eukaryota</taxon>
        <taxon>Metazoa</taxon>
        <taxon>Ecdysozoa</taxon>
        <taxon>Tardigrada</taxon>
        <taxon>Eutardigrada</taxon>
        <taxon>Parachela</taxon>
        <taxon>Hypsibioidea</taxon>
        <taxon>Ramazzottiidae</taxon>
        <taxon>Ramazzottius</taxon>
    </lineage>
</organism>
<evidence type="ECO:0000256" key="2">
    <source>
        <dbReference type="ARBA" id="ARBA00022737"/>
    </source>
</evidence>
<accession>A0A1D1VRK7</accession>
<feature type="zinc finger region" description="C3H1-type" evidence="5">
    <location>
        <begin position="129"/>
        <end position="157"/>
    </location>
</feature>
<keyword evidence="9" id="KW-1185">Reference proteome</keyword>
<dbReference type="AlphaFoldDB" id="A0A1D1VRK7"/>
<dbReference type="GO" id="GO:0008270">
    <property type="term" value="F:zinc ion binding"/>
    <property type="evidence" value="ECO:0007669"/>
    <property type="project" value="UniProtKB-KW"/>
</dbReference>
<feature type="zinc finger region" description="C3H1-type" evidence="5">
    <location>
        <begin position="91"/>
        <end position="119"/>
    </location>
</feature>
<evidence type="ECO:0000313" key="8">
    <source>
        <dbReference type="EMBL" id="GAV01584.1"/>
    </source>
</evidence>
<gene>
    <name evidence="8" type="primary">RvY_12273</name>
    <name evidence="8" type="synonym">RvY_12273.1</name>
    <name evidence="8" type="ORF">RvY_12273-1</name>
</gene>
<dbReference type="PANTHER" id="PTHR12547:SF18">
    <property type="entry name" value="PROTEIN TIS11"/>
    <property type="match status" value="1"/>
</dbReference>
<dbReference type="Gene3D" id="3.30.1370.210">
    <property type="match status" value="1"/>
</dbReference>
<dbReference type="PROSITE" id="PS50103">
    <property type="entry name" value="ZF_C3H1"/>
    <property type="match status" value="2"/>
</dbReference>
<feature type="region of interest" description="Disordered" evidence="6">
    <location>
        <begin position="185"/>
        <end position="237"/>
    </location>
</feature>
<dbReference type="InterPro" id="IPR036855">
    <property type="entry name" value="Znf_CCCH_sf"/>
</dbReference>
<evidence type="ECO:0000313" key="9">
    <source>
        <dbReference type="Proteomes" id="UP000186922"/>
    </source>
</evidence>
<dbReference type="GO" id="GO:0003729">
    <property type="term" value="F:mRNA binding"/>
    <property type="evidence" value="ECO:0007669"/>
    <property type="project" value="InterPro"/>
</dbReference>
<proteinExistence type="predicted"/>
<dbReference type="Proteomes" id="UP000186922">
    <property type="component" value="Unassembled WGS sequence"/>
</dbReference>
<evidence type="ECO:0000256" key="1">
    <source>
        <dbReference type="ARBA" id="ARBA00022723"/>
    </source>
</evidence>
<comment type="caution">
    <text evidence="8">The sequence shown here is derived from an EMBL/GenBank/DDBJ whole genome shotgun (WGS) entry which is preliminary data.</text>
</comment>
<feature type="domain" description="C3H1-type" evidence="7">
    <location>
        <begin position="129"/>
        <end position="157"/>
    </location>
</feature>
<dbReference type="SUPFAM" id="SSF90229">
    <property type="entry name" value="CCCH zinc finger"/>
    <property type="match status" value="2"/>
</dbReference>
<keyword evidence="3 5" id="KW-0863">Zinc-finger</keyword>
<dbReference type="SMART" id="SM00356">
    <property type="entry name" value="ZnF_C3H1"/>
    <property type="match status" value="2"/>
</dbReference>
<dbReference type="STRING" id="947166.A0A1D1VRK7"/>
<evidence type="ECO:0000256" key="3">
    <source>
        <dbReference type="ARBA" id="ARBA00022771"/>
    </source>
</evidence>
<feature type="compositionally biased region" description="Polar residues" evidence="6">
    <location>
        <begin position="228"/>
        <end position="237"/>
    </location>
</feature>
<dbReference type="InterPro" id="IPR000571">
    <property type="entry name" value="Znf_CCCH"/>
</dbReference>
<name>A0A1D1VRK7_RAMVA</name>
<feature type="region of interest" description="Disordered" evidence="6">
    <location>
        <begin position="1"/>
        <end position="37"/>
    </location>
</feature>
<feature type="domain" description="C3H1-type" evidence="7">
    <location>
        <begin position="91"/>
        <end position="119"/>
    </location>
</feature>
<dbReference type="OrthoDB" id="410307at2759"/>
<protein>
    <recommendedName>
        <fullName evidence="7">C3H1-type domain-containing protein</fullName>
    </recommendedName>
</protein>
<keyword evidence="2" id="KW-0677">Repeat</keyword>
<dbReference type="EMBL" id="BDGG01000007">
    <property type="protein sequence ID" value="GAV01584.1"/>
    <property type="molecule type" value="Genomic_DNA"/>
</dbReference>
<sequence>MAFIIPKGSAQRQKWRGASREDPAKTAMSTSANFRFPPPSATTPVLPMIHPTSSPKAAQHTVWRNRPLTSSVLFSPAPFLDHPPPDKAMLTARTEMCVDFFLPRGCRRGKECRRAHHESELMMPAVDPRYKTKFCRRMLDTGFCCFGDACLFIHAEDMARMDAKMQWLQGGAQWSGGAVLEYGRQRSEQGGRSGVQGNVSGNSRNVEVGPKQAFGQEKPSKPQVGSKPLTQRSINRQ</sequence>
<evidence type="ECO:0000259" key="7">
    <source>
        <dbReference type="PROSITE" id="PS50103"/>
    </source>
</evidence>
<dbReference type="PANTHER" id="PTHR12547">
    <property type="entry name" value="CCCH ZINC FINGER/TIS11-RELATED"/>
    <property type="match status" value="1"/>
</dbReference>
<reference evidence="8 9" key="1">
    <citation type="journal article" date="2016" name="Nat. Commun.">
        <title>Extremotolerant tardigrade genome and improved radiotolerance of human cultured cells by tardigrade-unique protein.</title>
        <authorList>
            <person name="Hashimoto T."/>
            <person name="Horikawa D.D."/>
            <person name="Saito Y."/>
            <person name="Kuwahara H."/>
            <person name="Kozuka-Hata H."/>
            <person name="Shin-I T."/>
            <person name="Minakuchi Y."/>
            <person name="Ohishi K."/>
            <person name="Motoyama A."/>
            <person name="Aizu T."/>
            <person name="Enomoto A."/>
            <person name="Kondo K."/>
            <person name="Tanaka S."/>
            <person name="Hara Y."/>
            <person name="Koshikawa S."/>
            <person name="Sagara H."/>
            <person name="Miura T."/>
            <person name="Yokobori S."/>
            <person name="Miyagawa K."/>
            <person name="Suzuki Y."/>
            <person name="Kubo T."/>
            <person name="Oyama M."/>
            <person name="Kohara Y."/>
            <person name="Fujiyama A."/>
            <person name="Arakawa K."/>
            <person name="Katayama T."/>
            <person name="Toyoda A."/>
            <person name="Kunieda T."/>
        </authorList>
    </citation>
    <scope>NUCLEOTIDE SEQUENCE [LARGE SCALE GENOMIC DNA]</scope>
    <source>
        <strain evidence="8 9">YOKOZUNA-1</strain>
    </source>
</reference>
<keyword evidence="4 5" id="KW-0862">Zinc</keyword>
<evidence type="ECO:0000256" key="6">
    <source>
        <dbReference type="SAM" id="MobiDB-lite"/>
    </source>
</evidence>
<keyword evidence="1 5" id="KW-0479">Metal-binding</keyword>